<name>A0A840YTK5_9SPHN</name>
<feature type="signal peptide" evidence="6">
    <location>
        <begin position="1"/>
        <end position="21"/>
    </location>
</feature>
<dbReference type="InterPro" id="IPR018660">
    <property type="entry name" value="MliC"/>
</dbReference>
<dbReference type="InterPro" id="IPR036328">
    <property type="entry name" value="MliC_sf"/>
</dbReference>
<evidence type="ECO:0000313" key="8">
    <source>
        <dbReference type="EMBL" id="MBB5712982.1"/>
    </source>
</evidence>
<dbReference type="PROSITE" id="PS51257">
    <property type="entry name" value="PROKAR_LIPOPROTEIN"/>
    <property type="match status" value="1"/>
</dbReference>
<evidence type="ECO:0000256" key="2">
    <source>
        <dbReference type="ARBA" id="ARBA00023136"/>
    </source>
</evidence>
<keyword evidence="2" id="KW-0472">Membrane</keyword>
<keyword evidence="4" id="KW-0449">Lipoprotein</keyword>
<keyword evidence="9" id="KW-1185">Reference proteome</keyword>
<dbReference type="AlphaFoldDB" id="A0A840YTK5"/>
<feature type="domain" description="C-type lysozyme inhibitor" evidence="7">
    <location>
        <begin position="241"/>
        <end position="305"/>
    </location>
</feature>
<proteinExistence type="predicted"/>
<comment type="caution">
    <text evidence="8">The sequence shown here is derived from an EMBL/GenBank/DDBJ whole genome shotgun (WGS) entry which is preliminary data.</text>
</comment>
<dbReference type="SUPFAM" id="SSF141488">
    <property type="entry name" value="YdhA-like"/>
    <property type="match status" value="1"/>
</dbReference>
<evidence type="ECO:0000256" key="5">
    <source>
        <dbReference type="SAM" id="MobiDB-lite"/>
    </source>
</evidence>
<feature type="chain" id="PRO_5032733557" description="C-type lysozyme inhibitor domain-containing protein" evidence="6">
    <location>
        <begin position="22"/>
        <end position="313"/>
    </location>
</feature>
<organism evidence="8 9">
    <name type="scientific">Sphingomonas xinjiangensis</name>
    <dbReference type="NCBI Taxonomy" id="643568"/>
    <lineage>
        <taxon>Bacteria</taxon>
        <taxon>Pseudomonadati</taxon>
        <taxon>Pseudomonadota</taxon>
        <taxon>Alphaproteobacteria</taxon>
        <taxon>Sphingomonadales</taxon>
        <taxon>Sphingomonadaceae</taxon>
        <taxon>Sphingomonas</taxon>
    </lineage>
</organism>
<keyword evidence="3" id="KW-0564">Palmitate</keyword>
<evidence type="ECO:0000256" key="1">
    <source>
        <dbReference type="ARBA" id="ARBA00022729"/>
    </source>
</evidence>
<gene>
    <name evidence="8" type="ORF">FHT02_004244</name>
</gene>
<dbReference type="RefSeq" id="WP_184091918.1">
    <property type="nucleotide sequence ID" value="NZ_JACIJF010000034.1"/>
</dbReference>
<keyword evidence="1 6" id="KW-0732">Signal</keyword>
<reference evidence="8 9" key="1">
    <citation type="submission" date="2020-08" db="EMBL/GenBank/DDBJ databases">
        <title>Genomic Encyclopedia of Type Strains, Phase IV (KMG-IV): sequencing the most valuable type-strain genomes for metagenomic binning, comparative biology and taxonomic classification.</title>
        <authorList>
            <person name="Goeker M."/>
        </authorList>
    </citation>
    <scope>NUCLEOTIDE SEQUENCE [LARGE SCALE GENOMIC DNA]</scope>
    <source>
        <strain evidence="8 9">DSM 26736</strain>
    </source>
</reference>
<dbReference type="Proteomes" id="UP000527143">
    <property type="component" value="Unassembled WGS sequence"/>
</dbReference>
<protein>
    <recommendedName>
        <fullName evidence="7">C-type lysozyme inhibitor domain-containing protein</fullName>
    </recommendedName>
</protein>
<dbReference type="Gene3D" id="2.40.128.200">
    <property type="match status" value="1"/>
</dbReference>
<feature type="region of interest" description="Disordered" evidence="5">
    <location>
        <begin position="67"/>
        <end position="91"/>
    </location>
</feature>
<sequence>MRLLLPLAAACTLAACSSQPADNEAAADARGGNVAEVANAAAPANGAAAGLSGEAEAPDAATEIAQTVTPPAPGEPGGLADDRTPISEAPFTQDSAQGAANVVQTYYALLEAGKYRDAWLLWRGRGKGSGMSAQAFAASFGKYSEYHANVGAPGRIDAGAGQRYVSVPVQIYGRVKQGNRPFNLLGSAMLRRAGDVDGATAEQKRWRIERIDVQPRGQAKPSPSASPATEDIADNRSTARYRCMDGSRLVGAFDPDKDRVIVSRGGKVLATLRGQRAASGIRYVAKGYELRAKGSDMTFTAPGQPPIACRIID</sequence>
<evidence type="ECO:0000259" key="7">
    <source>
        <dbReference type="Pfam" id="PF09864"/>
    </source>
</evidence>
<dbReference type="Pfam" id="PF09864">
    <property type="entry name" value="MliC"/>
    <property type="match status" value="1"/>
</dbReference>
<feature type="region of interest" description="Disordered" evidence="5">
    <location>
        <begin position="207"/>
        <end position="237"/>
    </location>
</feature>
<evidence type="ECO:0000256" key="3">
    <source>
        <dbReference type="ARBA" id="ARBA00023139"/>
    </source>
</evidence>
<evidence type="ECO:0000256" key="4">
    <source>
        <dbReference type="ARBA" id="ARBA00023288"/>
    </source>
</evidence>
<dbReference type="EMBL" id="JACIJF010000034">
    <property type="protein sequence ID" value="MBB5712982.1"/>
    <property type="molecule type" value="Genomic_DNA"/>
</dbReference>
<evidence type="ECO:0000256" key="6">
    <source>
        <dbReference type="SAM" id="SignalP"/>
    </source>
</evidence>
<accession>A0A840YTK5</accession>
<evidence type="ECO:0000313" key="9">
    <source>
        <dbReference type="Proteomes" id="UP000527143"/>
    </source>
</evidence>